<dbReference type="Pfam" id="PF16761">
    <property type="entry name" value="Clr2_transil"/>
    <property type="match status" value="1"/>
</dbReference>
<protein>
    <recommendedName>
        <fullName evidence="1">Cryptic loci regulator 2 N-terminal domain-containing protein</fullName>
    </recommendedName>
</protein>
<organism evidence="2 3">
    <name type="scientific">Aureobasidium pullulans</name>
    <name type="common">Black yeast</name>
    <name type="synonym">Pullularia pullulans</name>
    <dbReference type="NCBI Taxonomy" id="5580"/>
    <lineage>
        <taxon>Eukaryota</taxon>
        <taxon>Fungi</taxon>
        <taxon>Dikarya</taxon>
        <taxon>Ascomycota</taxon>
        <taxon>Pezizomycotina</taxon>
        <taxon>Dothideomycetes</taxon>
        <taxon>Dothideomycetidae</taxon>
        <taxon>Dothideales</taxon>
        <taxon>Saccotheciaceae</taxon>
        <taxon>Aureobasidium</taxon>
    </lineage>
</organism>
<accession>A0A4S8SJN1</accession>
<reference evidence="2 3" key="1">
    <citation type="submission" date="2018-10" db="EMBL/GenBank/DDBJ databases">
        <title>Fifty Aureobasidium pullulans genomes reveal a recombining polyextremotolerant generalist.</title>
        <authorList>
            <person name="Gostincar C."/>
            <person name="Turk M."/>
            <person name="Zajc J."/>
            <person name="Gunde-Cimerman N."/>
        </authorList>
    </citation>
    <scope>NUCLEOTIDE SEQUENCE [LARGE SCALE GENOMIC DNA]</scope>
    <source>
        <strain evidence="2 3">EXF-11900</strain>
    </source>
</reference>
<name>A0A4S8SJN1_AURPU</name>
<feature type="domain" description="Cryptic loci regulator 2 N-terminal" evidence="1">
    <location>
        <begin position="74"/>
        <end position="132"/>
    </location>
</feature>
<dbReference type="AlphaFoldDB" id="A0A4S8SJN1"/>
<dbReference type="EMBL" id="QZAF01000172">
    <property type="protein sequence ID" value="THV70977.1"/>
    <property type="molecule type" value="Genomic_DNA"/>
</dbReference>
<gene>
    <name evidence="2" type="ORF">D6D28_04780</name>
</gene>
<dbReference type="InterPro" id="IPR031915">
    <property type="entry name" value="Clr2_N"/>
</dbReference>
<dbReference type="Proteomes" id="UP000304951">
    <property type="component" value="Unassembled WGS sequence"/>
</dbReference>
<evidence type="ECO:0000313" key="2">
    <source>
        <dbReference type="EMBL" id="THV70977.1"/>
    </source>
</evidence>
<evidence type="ECO:0000313" key="3">
    <source>
        <dbReference type="Proteomes" id="UP000304951"/>
    </source>
</evidence>
<comment type="caution">
    <text evidence="2">The sequence shown here is derived from an EMBL/GenBank/DDBJ whole genome shotgun (WGS) entry which is preliminary data.</text>
</comment>
<proteinExistence type="predicted"/>
<evidence type="ECO:0000259" key="1">
    <source>
        <dbReference type="Pfam" id="PF16761"/>
    </source>
</evidence>
<sequence length="132" mass="14540">MTPHINMATTTIKWQLNAAIVNDGIFNATFPMNATINYTYVDMVPTLLALSRAFNRRPEYVQALGGHMVEFVVGLPSGYMHAEHPSACHPIKEFFGHPSGKHFASARDFIEHCVSLMGIGGYGLHNCACKLC</sequence>